<reference evidence="3 4" key="1">
    <citation type="journal article" date="2024" name="Nat. Commun.">
        <title>Phylogenomics reveals the evolutionary origins of lichenization in chlorophyte algae.</title>
        <authorList>
            <person name="Puginier C."/>
            <person name="Libourel C."/>
            <person name="Otte J."/>
            <person name="Skaloud P."/>
            <person name="Haon M."/>
            <person name="Grisel S."/>
            <person name="Petersen M."/>
            <person name="Berrin J.G."/>
            <person name="Delaux P.M."/>
            <person name="Dal Grande F."/>
            <person name="Keller J."/>
        </authorList>
    </citation>
    <scope>NUCLEOTIDE SEQUENCE [LARGE SCALE GENOMIC DNA]</scope>
    <source>
        <strain evidence="3 4">SAG 2036</strain>
    </source>
</reference>
<sequence>MSAVHGLSQYLPVGLRKQINPYNAQAAALWGGTGLLGALFVVQPFSWMYSLVNPPEESEEGGGEGEAPAAAQK</sequence>
<comment type="caution">
    <text evidence="3">The sequence shown here is derived from an EMBL/GenBank/DDBJ whole genome shotgun (WGS) entry which is preliminary data.</text>
</comment>
<evidence type="ECO:0000256" key="1">
    <source>
        <dbReference type="SAM" id="MobiDB-lite"/>
    </source>
</evidence>
<keyword evidence="2" id="KW-0812">Transmembrane</keyword>
<proteinExistence type="predicted"/>
<feature type="transmembrane region" description="Helical" evidence="2">
    <location>
        <begin position="26"/>
        <end position="49"/>
    </location>
</feature>
<evidence type="ECO:0000256" key="2">
    <source>
        <dbReference type="SAM" id="Phobius"/>
    </source>
</evidence>
<keyword evidence="2" id="KW-0472">Membrane</keyword>
<keyword evidence="2" id="KW-1133">Transmembrane helix</keyword>
<protein>
    <submittedName>
        <fullName evidence="3">Uncharacterized protein</fullName>
    </submittedName>
</protein>
<evidence type="ECO:0000313" key="4">
    <source>
        <dbReference type="Proteomes" id="UP001465755"/>
    </source>
</evidence>
<gene>
    <name evidence="3" type="ORF">WJX73_002062</name>
</gene>
<dbReference type="AlphaFoldDB" id="A0AAW1NXE4"/>
<dbReference type="EMBL" id="JALJOQ010000069">
    <property type="protein sequence ID" value="KAK9802659.1"/>
    <property type="molecule type" value="Genomic_DNA"/>
</dbReference>
<name>A0AAW1NXE4_9CHLO</name>
<dbReference type="Proteomes" id="UP001465755">
    <property type="component" value="Unassembled WGS sequence"/>
</dbReference>
<organism evidence="3 4">
    <name type="scientific">Symbiochloris irregularis</name>
    <dbReference type="NCBI Taxonomy" id="706552"/>
    <lineage>
        <taxon>Eukaryota</taxon>
        <taxon>Viridiplantae</taxon>
        <taxon>Chlorophyta</taxon>
        <taxon>core chlorophytes</taxon>
        <taxon>Trebouxiophyceae</taxon>
        <taxon>Trebouxiales</taxon>
        <taxon>Trebouxiaceae</taxon>
        <taxon>Symbiochloris</taxon>
    </lineage>
</organism>
<feature type="region of interest" description="Disordered" evidence="1">
    <location>
        <begin position="53"/>
        <end position="73"/>
    </location>
</feature>
<evidence type="ECO:0000313" key="3">
    <source>
        <dbReference type="EMBL" id="KAK9802659.1"/>
    </source>
</evidence>
<accession>A0AAW1NXE4</accession>
<keyword evidence="4" id="KW-1185">Reference proteome</keyword>